<organism evidence="7 8">
    <name type="scientific">Cryobacterium arcticum</name>
    <dbReference type="NCBI Taxonomy" id="670052"/>
    <lineage>
        <taxon>Bacteria</taxon>
        <taxon>Bacillati</taxon>
        <taxon>Actinomycetota</taxon>
        <taxon>Actinomycetes</taxon>
        <taxon>Micrococcales</taxon>
        <taxon>Microbacteriaceae</taxon>
        <taxon>Cryobacterium</taxon>
    </lineage>
</organism>
<evidence type="ECO:0000313" key="7">
    <source>
        <dbReference type="EMBL" id="ANP74113.1"/>
    </source>
</evidence>
<keyword evidence="8" id="KW-1185">Reference proteome</keyword>
<dbReference type="InterPro" id="IPR003593">
    <property type="entry name" value="AAA+_ATPase"/>
</dbReference>
<accession>A0A1B1BP16</accession>
<sequence length="320" mass="33958">MIQAQSLTKRYGSKTAVDSVDFTVQPGRVTGFLGPNGAGKSTTMRMIVGLDRPSHGSVTVNGKQYREHKAPLREVGVLLDAKAIHTGRSAYNHLLAMAATHSIPASRVKEVIELTGLESVARKRVGGFSLGMGQRLGIAAALLGDPATLILDEPVNGLDPEGVQWVRQLVRHLASEGRTIMLSSHLMSEMAVTADHLIVLGRGRVIADAPVADLIGAATRKAVRVRTPYAPELAALFPGADVTVTQSEKDLLEIVGLTAAEIGNQAARAGIALHELTPISASLEEAYMALTKNDVEYRTHGSADDPAAELRTADLQESAR</sequence>
<protein>
    <submittedName>
        <fullName evidence="7">Multidrug ABC transporter ATP-binding protein</fullName>
    </submittedName>
</protein>
<dbReference type="GO" id="GO:0005524">
    <property type="term" value="F:ATP binding"/>
    <property type="evidence" value="ECO:0007669"/>
    <property type="project" value="UniProtKB-KW"/>
</dbReference>
<dbReference type="InterPro" id="IPR027417">
    <property type="entry name" value="P-loop_NTPase"/>
</dbReference>
<dbReference type="PATRIC" id="fig|670052.7.peg.3275"/>
<dbReference type="Pfam" id="PF00005">
    <property type="entry name" value="ABC_tran"/>
    <property type="match status" value="1"/>
</dbReference>
<evidence type="ECO:0000313" key="8">
    <source>
        <dbReference type="Proteomes" id="UP000092582"/>
    </source>
</evidence>
<dbReference type="RefSeq" id="WP_066598036.1">
    <property type="nucleotide sequence ID" value="NZ_CP016282.1"/>
</dbReference>
<dbReference type="OrthoDB" id="9804819at2"/>
<dbReference type="AlphaFoldDB" id="A0A1B1BP16"/>
<dbReference type="Gene3D" id="3.40.50.300">
    <property type="entry name" value="P-loop containing nucleotide triphosphate hydrolases"/>
    <property type="match status" value="1"/>
</dbReference>
<evidence type="ECO:0000256" key="4">
    <source>
        <dbReference type="ARBA" id="ARBA00022840"/>
    </source>
</evidence>
<keyword evidence="4 7" id="KW-0067">ATP-binding</keyword>
<dbReference type="STRING" id="670052.PA27867_3183"/>
<gene>
    <name evidence="7" type="ORF">PA27867_3183</name>
</gene>
<evidence type="ECO:0000259" key="6">
    <source>
        <dbReference type="PROSITE" id="PS50893"/>
    </source>
</evidence>
<evidence type="ECO:0000256" key="5">
    <source>
        <dbReference type="SAM" id="MobiDB-lite"/>
    </source>
</evidence>
<name>A0A1B1BP16_9MICO</name>
<comment type="similarity">
    <text evidence="1">Belongs to the ABC transporter superfamily.</text>
</comment>
<evidence type="ECO:0000256" key="1">
    <source>
        <dbReference type="ARBA" id="ARBA00005417"/>
    </source>
</evidence>
<keyword evidence="3" id="KW-0547">Nucleotide-binding</keyword>
<dbReference type="SMART" id="SM00382">
    <property type="entry name" value="AAA"/>
    <property type="match status" value="1"/>
</dbReference>
<keyword evidence="2" id="KW-0813">Transport</keyword>
<feature type="region of interest" description="Disordered" evidence="5">
    <location>
        <begin position="299"/>
        <end position="320"/>
    </location>
</feature>
<dbReference type="KEGG" id="cart:PA27867_3183"/>
<dbReference type="Proteomes" id="UP000092582">
    <property type="component" value="Chromosome 1"/>
</dbReference>
<feature type="domain" description="ABC transporter" evidence="6">
    <location>
        <begin position="2"/>
        <end position="227"/>
    </location>
</feature>
<reference evidence="7 8" key="1">
    <citation type="submission" date="2016-06" db="EMBL/GenBank/DDBJ databases">
        <title>Genome sequencing of Cryobacterium arcticum PAMC 27867.</title>
        <authorList>
            <person name="Lee J."/>
            <person name="Kim O.-S."/>
        </authorList>
    </citation>
    <scope>NUCLEOTIDE SEQUENCE [LARGE SCALE GENOMIC DNA]</scope>
    <source>
        <strain evidence="7 8">PAMC 27867</strain>
    </source>
</reference>
<dbReference type="EMBL" id="CP016282">
    <property type="protein sequence ID" value="ANP74113.1"/>
    <property type="molecule type" value="Genomic_DNA"/>
</dbReference>
<dbReference type="PROSITE" id="PS50893">
    <property type="entry name" value="ABC_TRANSPORTER_2"/>
    <property type="match status" value="1"/>
</dbReference>
<dbReference type="InterPro" id="IPR003439">
    <property type="entry name" value="ABC_transporter-like_ATP-bd"/>
</dbReference>
<dbReference type="SUPFAM" id="SSF52540">
    <property type="entry name" value="P-loop containing nucleoside triphosphate hydrolases"/>
    <property type="match status" value="1"/>
</dbReference>
<evidence type="ECO:0000256" key="3">
    <source>
        <dbReference type="ARBA" id="ARBA00022741"/>
    </source>
</evidence>
<feature type="compositionally biased region" description="Basic and acidic residues" evidence="5">
    <location>
        <begin position="311"/>
        <end position="320"/>
    </location>
</feature>
<evidence type="ECO:0000256" key="2">
    <source>
        <dbReference type="ARBA" id="ARBA00022448"/>
    </source>
</evidence>
<proteinExistence type="inferred from homology"/>
<dbReference type="PANTHER" id="PTHR43335">
    <property type="entry name" value="ABC TRANSPORTER, ATP-BINDING PROTEIN"/>
    <property type="match status" value="1"/>
</dbReference>
<dbReference type="PANTHER" id="PTHR43335:SF4">
    <property type="entry name" value="ABC TRANSPORTER, ATP-BINDING PROTEIN"/>
    <property type="match status" value="1"/>
</dbReference>
<dbReference type="GO" id="GO:0016887">
    <property type="term" value="F:ATP hydrolysis activity"/>
    <property type="evidence" value="ECO:0007669"/>
    <property type="project" value="InterPro"/>
</dbReference>